<name>A0A4R2RL18_9RHOB</name>
<sequence length="164" mass="17558">MPEPLAVLRISPVRRFAGLVMLALLAGLMLYVAALRPPDMLGWRVFLLALGGAVLALTEAMRRATLGSLCLTRAGLFDGEGRQLAALDDIRAISRGLFAIKPSNGFTLLLSSPGPRAWAPGLWWRLGRRLGVGGVTSAAQARAMAEILSALLAERDARRDNDRG</sequence>
<dbReference type="OrthoDB" id="7862519at2"/>
<proteinExistence type="predicted"/>
<dbReference type="AlphaFoldDB" id="A0A4R2RL18"/>
<keyword evidence="1" id="KW-0812">Transmembrane</keyword>
<evidence type="ECO:0008006" key="4">
    <source>
        <dbReference type="Google" id="ProtNLM"/>
    </source>
</evidence>
<dbReference type="Proteomes" id="UP000295050">
    <property type="component" value="Unassembled WGS sequence"/>
</dbReference>
<comment type="caution">
    <text evidence="2">The sequence shown here is derived from an EMBL/GenBank/DDBJ whole genome shotgun (WGS) entry which is preliminary data.</text>
</comment>
<dbReference type="EMBL" id="SLXU01000001">
    <property type="protein sequence ID" value="TCP62907.1"/>
    <property type="molecule type" value="Genomic_DNA"/>
</dbReference>
<organism evidence="2 3">
    <name type="scientific">Rhodovulum bhavnagarense</name>
    <dbReference type="NCBI Taxonomy" id="992286"/>
    <lineage>
        <taxon>Bacteria</taxon>
        <taxon>Pseudomonadati</taxon>
        <taxon>Pseudomonadota</taxon>
        <taxon>Alphaproteobacteria</taxon>
        <taxon>Rhodobacterales</taxon>
        <taxon>Paracoccaceae</taxon>
        <taxon>Rhodovulum</taxon>
    </lineage>
</organism>
<dbReference type="RefSeq" id="WP_132949871.1">
    <property type="nucleotide sequence ID" value="NZ_SLXU01000001.1"/>
</dbReference>
<evidence type="ECO:0000256" key="1">
    <source>
        <dbReference type="SAM" id="Phobius"/>
    </source>
</evidence>
<feature type="transmembrane region" description="Helical" evidence="1">
    <location>
        <begin position="41"/>
        <end position="58"/>
    </location>
</feature>
<protein>
    <recommendedName>
        <fullName evidence="4">PH (Pleckstrin Homology) domain-containing protein</fullName>
    </recommendedName>
</protein>
<keyword evidence="1" id="KW-1133">Transmembrane helix</keyword>
<keyword evidence="1" id="KW-0472">Membrane</keyword>
<gene>
    <name evidence="2" type="ORF">EV663_101167</name>
</gene>
<evidence type="ECO:0000313" key="2">
    <source>
        <dbReference type="EMBL" id="TCP62907.1"/>
    </source>
</evidence>
<keyword evidence="3" id="KW-1185">Reference proteome</keyword>
<feature type="transmembrane region" description="Helical" evidence="1">
    <location>
        <begin position="16"/>
        <end position="35"/>
    </location>
</feature>
<evidence type="ECO:0000313" key="3">
    <source>
        <dbReference type="Proteomes" id="UP000295050"/>
    </source>
</evidence>
<accession>A0A4R2RL18</accession>
<reference evidence="2 3" key="1">
    <citation type="submission" date="2019-03" db="EMBL/GenBank/DDBJ databases">
        <title>Genomic Encyclopedia of Type Strains, Phase IV (KMG-IV): sequencing the most valuable type-strain genomes for metagenomic binning, comparative biology and taxonomic classification.</title>
        <authorList>
            <person name="Goeker M."/>
        </authorList>
    </citation>
    <scope>NUCLEOTIDE SEQUENCE [LARGE SCALE GENOMIC DNA]</scope>
    <source>
        <strain evidence="2 3">DSM 24766</strain>
    </source>
</reference>